<gene>
    <name evidence="1" type="ORF">KME07_22035</name>
</gene>
<organism evidence="1 2">
    <name type="scientific">Pegethrix bostrychoides GSE-TBD4-15B</name>
    <dbReference type="NCBI Taxonomy" id="2839662"/>
    <lineage>
        <taxon>Bacteria</taxon>
        <taxon>Bacillati</taxon>
        <taxon>Cyanobacteriota</taxon>
        <taxon>Cyanophyceae</taxon>
        <taxon>Oculatellales</taxon>
        <taxon>Oculatellaceae</taxon>
        <taxon>Pegethrix</taxon>
    </lineage>
</organism>
<protein>
    <submittedName>
        <fullName evidence="1">Uncharacterized protein</fullName>
    </submittedName>
</protein>
<name>A0A951PF78_9CYAN</name>
<dbReference type="EMBL" id="JAHHHV010000084">
    <property type="protein sequence ID" value="MBW4468115.1"/>
    <property type="molecule type" value="Genomic_DNA"/>
</dbReference>
<accession>A0A951PF78</accession>
<evidence type="ECO:0000313" key="1">
    <source>
        <dbReference type="EMBL" id="MBW4468115.1"/>
    </source>
</evidence>
<dbReference type="AlphaFoldDB" id="A0A951PF78"/>
<dbReference type="Proteomes" id="UP000707356">
    <property type="component" value="Unassembled WGS sequence"/>
</dbReference>
<sequence>MAQSMTMWNPFSNILASLQTYGDLTPDLKLRQQVTRKLCQRPDLTLETWFESFYQPQGVSHAVASFAYEHLAQYSGLEVGRLLPDDRLEADLTWTEICWFDWDLRLYEDFWQQFGVDISDAFDPTLLSTVEDLVVWLNDAARGQNLPPSLDFPNP</sequence>
<evidence type="ECO:0000313" key="2">
    <source>
        <dbReference type="Proteomes" id="UP000707356"/>
    </source>
</evidence>
<comment type="caution">
    <text evidence="1">The sequence shown here is derived from an EMBL/GenBank/DDBJ whole genome shotgun (WGS) entry which is preliminary data.</text>
</comment>
<reference evidence="1" key="1">
    <citation type="submission" date="2021-05" db="EMBL/GenBank/DDBJ databases">
        <authorList>
            <person name="Pietrasiak N."/>
            <person name="Ward R."/>
            <person name="Stajich J.E."/>
            <person name="Kurbessoian T."/>
        </authorList>
    </citation>
    <scope>NUCLEOTIDE SEQUENCE</scope>
    <source>
        <strain evidence="1">GSE-TBD4-15B</strain>
    </source>
</reference>
<proteinExistence type="predicted"/>
<reference evidence="1" key="2">
    <citation type="journal article" date="2022" name="Microbiol. Resour. Announc.">
        <title>Metagenome Sequencing to Explore Phylogenomics of Terrestrial Cyanobacteria.</title>
        <authorList>
            <person name="Ward R.D."/>
            <person name="Stajich J.E."/>
            <person name="Johansen J.R."/>
            <person name="Huntemann M."/>
            <person name="Clum A."/>
            <person name="Foster B."/>
            <person name="Foster B."/>
            <person name="Roux S."/>
            <person name="Palaniappan K."/>
            <person name="Varghese N."/>
            <person name="Mukherjee S."/>
            <person name="Reddy T.B.K."/>
            <person name="Daum C."/>
            <person name="Copeland A."/>
            <person name="Chen I.A."/>
            <person name="Ivanova N.N."/>
            <person name="Kyrpides N.C."/>
            <person name="Shapiro N."/>
            <person name="Eloe-Fadrosh E.A."/>
            <person name="Pietrasiak N."/>
        </authorList>
    </citation>
    <scope>NUCLEOTIDE SEQUENCE</scope>
    <source>
        <strain evidence="1">GSE-TBD4-15B</strain>
    </source>
</reference>